<evidence type="ECO:0000313" key="5">
    <source>
        <dbReference type="Proteomes" id="UP001054846"/>
    </source>
</evidence>
<dbReference type="PRINTS" id="PR00081">
    <property type="entry name" value="GDHRDH"/>
</dbReference>
<dbReference type="Proteomes" id="UP001054846">
    <property type="component" value="Chromosome"/>
</dbReference>
<dbReference type="RefSeq" id="WP_230839941.1">
    <property type="nucleotide sequence ID" value="NZ_CP063845.1"/>
</dbReference>
<dbReference type="PANTHER" id="PTHR44196">
    <property type="entry name" value="DEHYDROGENASE/REDUCTASE SDR FAMILY MEMBER 7B"/>
    <property type="match status" value="1"/>
</dbReference>
<comment type="similarity">
    <text evidence="1 3">Belongs to the short-chain dehydrogenases/reductases (SDR) family.</text>
</comment>
<sequence length="251" mass="26872">MAQFKAKRAWITGASSGIGAATALTLAERGAEVVLSARRLDRLESLAAKIRQTGGKAMVRELNVADRAAVQTLGRELEGSGGVDILVNNAGLMPLSPLLKGRVDEWDAIVDINIKGLLYVTHAVLPGMIARRHGHIVNIGSVAGQLTFPGGAVYCASKFAVRAISDALRKEVLSYDIRVTDIQPGAVDTELINSVKDPEIKQALTSEGSFFGPDARMLQAQDIANAILYALSQPLRMNVCELLVRPLSQEF</sequence>
<dbReference type="EMBL" id="CP063845">
    <property type="protein sequence ID" value="UFP92942.1"/>
    <property type="molecule type" value="Genomic_DNA"/>
</dbReference>
<protein>
    <submittedName>
        <fullName evidence="4">SDR family oxidoreductase</fullName>
    </submittedName>
</protein>
<dbReference type="SUPFAM" id="SSF51735">
    <property type="entry name" value="NAD(P)-binding Rossmann-fold domains"/>
    <property type="match status" value="1"/>
</dbReference>
<evidence type="ECO:0000313" key="4">
    <source>
        <dbReference type="EMBL" id="UFP92942.1"/>
    </source>
</evidence>
<organism evidence="4 5">
    <name type="scientific">Gloeobacter morelensis MG652769</name>
    <dbReference type="NCBI Taxonomy" id="2781736"/>
    <lineage>
        <taxon>Bacteria</taxon>
        <taxon>Bacillati</taxon>
        <taxon>Cyanobacteriota</taxon>
        <taxon>Cyanophyceae</taxon>
        <taxon>Gloeobacterales</taxon>
        <taxon>Gloeobacteraceae</taxon>
        <taxon>Gloeobacter</taxon>
        <taxon>Gloeobacter morelensis</taxon>
    </lineage>
</organism>
<evidence type="ECO:0000256" key="3">
    <source>
        <dbReference type="RuleBase" id="RU000363"/>
    </source>
</evidence>
<dbReference type="InterPro" id="IPR002347">
    <property type="entry name" value="SDR_fam"/>
</dbReference>
<evidence type="ECO:0000256" key="2">
    <source>
        <dbReference type="ARBA" id="ARBA00023002"/>
    </source>
</evidence>
<dbReference type="InterPro" id="IPR036291">
    <property type="entry name" value="NAD(P)-bd_dom_sf"/>
</dbReference>
<accession>A0ABY3PH20</accession>
<evidence type="ECO:0000256" key="1">
    <source>
        <dbReference type="ARBA" id="ARBA00006484"/>
    </source>
</evidence>
<dbReference type="InterPro" id="IPR020904">
    <property type="entry name" value="Sc_DH/Rdtase_CS"/>
</dbReference>
<dbReference type="PANTHER" id="PTHR44196:SF1">
    <property type="entry name" value="DEHYDROGENASE_REDUCTASE SDR FAMILY MEMBER 7B"/>
    <property type="match status" value="1"/>
</dbReference>
<dbReference type="Pfam" id="PF00106">
    <property type="entry name" value="adh_short"/>
    <property type="match status" value="1"/>
</dbReference>
<gene>
    <name evidence="4" type="ORF">ISF26_14070</name>
</gene>
<dbReference type="Gene3D" id="3.40.50.720">
    <property type="entry name" value="NAD(P)-binding Rossmann-like Domain"/>
    <property type="match status" value="1"/>
</dbReference>
<reference evidence="4 5" key="1">
    <citation type="journal article" date="2021" name="Genome Biol. Evol.">
        <title>Complete Genome Sequencing of a Novel Gloeobacter Species from a Waterfall Cave in Mexico.</title>
        <authorList>
            <person name="Saw J.H."/>
            <person name="Cardona T."/>
            <person name="Montejano G."/>
        </authorList>
    </citation>
    <scope>NUCLEOTIDE SEQUENCE [LARGE SCALE GENOMIC DNA]</scope>
    <source>
        <strain evidence="4">MG652769</strain>
    </source>
</reference>
<keyword evidence="5" id="KW-1185">Reference proteome</keyword>
<keyword evidence="2" id="KW-0560">Oxidoreductase</keyword>
<proteinExistence type="inferred from homology"/>
<name>A0ABY3PH20_9CYAN</name>
<dbReference type="PROSITE" id="PS00061">
    <property type="entry name" value="ADH_SHORT"/>
    <property type="match status" value="1"/>
</dbReference>
<dbReference type="PRINTS" id="PR00080">
    <property type="entry name" value="SDRFAMILY"/>
</dbReference>